<name>A0ABM9CP14_9BACL</name>
<dbReference type="InterPro" id="IPR000515">
    <property type="entry name" value="MetI-like"/>
</dbReference>
<keyword evidence="4 7" id="KW-0812">Transmembrane</keyword>
<keyword evidence="3" id="KW-1003">Cell membrane</keyword>
<dbReference type="Gene3D" id="1.10.3720.10">
    <property type="entry name" value="MetI-like"/>
    <property type="match status" value="1"/>
</dbReference>
<gene>
    <name evidence="9" type="primary">ngcF_10</name>
    <name evidence="9" type="ORF">PAECIP111891_04970</name>
</gene>
<feature type="domain" description="ABC transmembrane type-1" evidence="8">
    <location>
        <begin position="84"/>
        <end position="297"/>
    </location>
</feature>
<feature type="transmembrane region" description="Helical" evidence="7">
    <location>
        <begin position="121"/>
        <end position="141"/>
    </location>
</feature>
<feature type="transmembrane region" description="Helical" evidence="7">
    <location>
        <begin position="276"/>
        <end position="297"/>
    </location>
</feature>
<evidence type="ECO:0000313" key="10">
    <source>
        <dbReference type="Proteomes" id="UP000838821"/>
    </source>
</evidence>
<evidence type="ECO:0000256" key="4">
    <source>
        <dbReference type="ARBA" id="ARBA00022692"/>
    </source>
</evidence>
<dbReference type="PROSITE" id="PS50928">
    <property type="entry name" value="ABC_TM1"/>
    <property type="match status" value="1"/>
</dbReference>
<dbReference type="Pfam" id="PF00528">
    <property type="entry name" value="BPD_transp_1"/>
    <property type="match status" value="1"/>
</dbReference>
<evidence type="ECO:0000259" key="8">
    <source>
        <dbReference type="PROSITE" id="PS50928"/>
    </source>
</evidence>
<protein>
    <submittedName>
        <fullName evidence="9">Diacetylchitobiose uptake system permease protein NgcF</fullName>
    </submittedName>
</protein>
<keyword evidence="10" id="KW-1185">Reference proteome</keyword>
<evidence type="ECO:0000256" key="3">
    <source>
        <dbReference type="ARBA" id="ARBA00022475"/>
    </source>
</evidence>
<sequence>MLKPRVSLLLYKGSDDMRKFMGNKVAIMLFTLPALLLYTVIVFYPILQTFYRSTFEWDGLSEGTFIFLDNYTRLFQDSIFYTSLYNGLVFAAILAVVQIGIGSVLAFAVAEGFKGSKILRISYFIPVVLSITVVCQLWLAMYNSEYGLINKVFEALGISYRQDWLTNSKTAIFAIAFVNAWQYMGYQFALLLAAVKSVPEQYLEAARIDGASKFKAHMKITIPMLAETYKFCLVLAITGGLNAFANMFIMTGGGPGNSTYTLTYLMYRSAFRVGEFGYGSAAAAFLVIECLIVTLAINKLIARERITF</sequence>
<evidence type="ECO:0000256" key="1">
    <source>
        <dbReference type="ARBA" id="ARBA00004651"/>
    </source>
</evidence>
<dbReference type="InterPro" id="IPR051393">
    <property type="entry name" value="ABC_transporter_permease"/>
</dbReference>
<dbReference type="PANTHER" id="PTHR30193">
    <property type="entry name" value="ABC TRANSPORTER PERMEASE PROTEIN"/>
    <property type="match status" value="1"/>
</dbReference>
<keyword evidence="5 7" id="KW-1133">Transmembrane helix</keyword>
<evidence type="ECO:0000256" key="7">
    <source>
        <dbReference type="RuleBase" id="RU363032"/>
    </source>
</evidence>
<keyword evidence="2 7" id="KW-0813">Transport</keyword>
<dbReference type="InterPro" id="IPR035906">
    <property type="entry name" value="MetI-like_sf"/>
</dbReference>
<evidence type="ECO:0000256" key="6">
    <source>
        <dbReference type="ARBA" id="ARBA00023136"/>
    </source>
</evidence>
<dbReference type="SUPFAM" id="SSF161098">
    <property type="entry name" value="MetI-like"/>
    <property type="match status" value="1"/>
</dbReference>
<dbReference type="CDD" id="cd06261">
    <property type="entry name" value="TM_PBP2"/>
    <property type="match status" value="1"/>
</dbReference>
<proteinExistence type="inferred from homology"/>
<accession>A0ABM9CP14</accession>
<feature type="transmembrane region" description="Helical" evidence="7">
    <location>
        <begin position="25"/>
        <end position="47"/>
    </location>
</feature>
<evidence type="ECO:0000256" key="5">
    <source>
        <dbReference type="ARBA" id="ARBA00022989"/>
    </source>
</evidence>
<reference evidence="9" key="1">
    <citation type="submission" date="2022-01" db="EMBL/GenBank/DDBJ databases">
        <authorList>
            <person name="Criscuolo A."/>
        </authorList>
    </citation>
    <scope>NUCLEOTIDE SEQUENCE</scope>
    <source>
        <strain evidence="9">CIP111891</strain>
    </source>
</reference>
<feature type="transmembrane region" description="Helical" evidence="7">
    <location>
        <begin position="84"/>
        <end position="109"/>
    </location>
</feature>
<comment type="similarity">
    <text evidence="7">Belongs to the binding-protein-dependent transport system permease family.</text>
</comment>
<dbReference type="PANTHER" id="PTHR30193:SF37">
    <property type="entry name" value="INNER MEMBRANE ABC TRANSPORTER PERMEASE PROTEIN YCJO"/>
    <property type="match status" value="1"/>
</dbReference>
<feature type="transmembrane region" description="Helical" evidence="7">
    <location>
        <begin position="171"/>
        <end position="195"/>
    </location>
</feature>
<comment type="subcellular location">
    <subcellularLocation>
        <location evidence="1 7">Cell membrane</location>
        <topology evidence="1 7">Multi-pass membrane protein</topology>
    </subcellularLocation>
</comment>
<dbReference type="EMBL" id="CAKMMW010000018">
    <property type="protein sequence ID" value="CAH1219765.1"/>
    <property type="molecule type" value="Genomic_DNA"/>
</dbReference>
<evidence type="ECO:0000313" key="9">
    <source>
        <dbReference type="EMBL" id="CAH1219765.1"/>
    </source>
</evidence>
<comment type="caution">
    <text evidence="9">The sequence shown here is derived from an EMBL/GenBank/DDBJ whole genome shotgun (WGS) entry which is preliminary data.</text>
</comment>
<keyword evidence="6 7" id="KW-0472">Membrane</keyword>
<dbReference type="Proteomes" id="UP000838821">
    <property type="component" value="Unassembled WGS sequence"/>
</dbReference>
<feature type="transmembrane region" description="Helical" evidence="7">
    <location>
        <begin position="228"/>
        <end position="249"/>
    </location>
</feature>
<evidence type="ECO:0000256" key="2">
    <source>
        <dbReference type="ARBA" id="ARBA00022448"/>
    </source>
</evidence>
<organism evidence="9 10">
    <name type="scientific">Paenibacillus allorhizoplanae</name>
    <dbReference type="NCBI Taxonomy" id="2905648"/>
    <lineage>
        <taxon>Bacteria</taxon>
        <taxon>Bacillati</taxon>
        <taxon>Bacillota</taxon>
        <taxon>Bacilli</taxon>
        <taxon>Bacillales</taxon>
        <taxon>Paenibacillaceae</taxon>
        <taxon>Paenibacillus</taxon>
    </lineage>
</organism>